<organism evidence="1 2">
    <name type="scientific">Hydrogenoanaerobacterium saccharovorans</name>
    <dbReference type="NCBI Taxonomy" id="474960"/>
    <lineage>
        <taxon>Bacteria</taxon>
        <taxon>Bacillati</taxon>
        <taxon>Bacillota</taxon>
        <taxon>Clostridia</taxon>
        <taxon>Eubacteriales</taxon>
        <taxon>Oscillospiraceae</taxon>
        <taxon>Hydrogenoanaerobacterium</taxon>
    </lineage>
</organism>
<dbReference type="Proteomes" id="UP000724149">
    <property type="component" value="Unassembled WGS sequence"/>
</dbReference>
<dbReference type="Gene3D" id="1.10.1070.20">
    <property type="match status" value="1"/>
</dbReference>
<evidence type="ECO:0000313" key="2">
    <source>
        <dbReference type="Proteomes" id="UP000724149"/>
    </source>
</evidence>
<accession>A0ABS2GK19</accession>
<dbReference type="EMBL" id="JACSNR010000003">
    <property type="protein sequence ID" value="MBM6922822.1"/>
    <property type="molecule type" value="Genomic_DNA"/>
</dbReference>
<evidence type="ECO:0008006" key="3">
    <source>
        <dbReference type="Google" id="ProtNLM"/>
    </source>
</evidence>
<evidence type="ECO:0000313" key="1">
    <source>
        <dbReference type="EMBL" id="MBM6922822.1"/>
    </source>
</evidence>
<proteinExistence type="predicted"/>
<reference evidence="1 2" key="1">
    <citation type="journal article" date="2021" name="Sci. Rep.">
        <title>The distribution of antibiotic resistance genes in chicken gut microbiota commensals.</title>
        <authorList>
            <person name="Juricova H."/>
            <person name="Matiasovicova J."/>
            <person name="Kubasova T."/>
            <person name="Cejkova D."/>
            <person name="Rychlik I."/>
        </authorList>
    </citation>
    <scope>NUCLEOTIDE SEQUENCE [LARGE SCALE GENOMIC DNA]</scope>
    <source>
        <strain evidence="1 2">An564</strain>
    </source>
</reference>
<keyword evidence="2" id="KW-1185">Reference proteome</keyword>
<dbReference type="RefSeq" id="WP_204719965.1">
    <property type="nucleotide sequence ID" value="NZ_JACSNR010000003.1"/>
</dbReference>
<protein>
    <recommendedName>
        <fullName evidence="3">HipA-like C-terminal domain-containing protein</fullName>
    </recommendedName>
</protein>
<comment type="caution">
    <text evidence="1">The sequence shown here is derived from an EMBL/GenBank/DDBJ whole genome shotgun (WGS) entry which is preliminary data.</text>
</comment>
<gene>
    <name evidence="1" type="ORF">H9X81_03825</name>
</gene>
<sequence>MIESTLLPFHFLHAEDPSLYAWIRQRCIDTNRTNCRFLLRELDLEEADSIQIVLSVNAAAITDHFWIREKGSDRTYEQARFHQDHLAKTALLGSSAGIVVPPDHHSPELTNTSTFEKCWRLENGQWWLYKRGYPEHTFSELAVQAIGQYLGLNMAAYESVSREEIGAVFNCRAPASMTVVKTPDFSKGRLNFEPAADLGCKRNVAGKNLQILRKFSPTAAQEYEKMVLLDALTYNLDRHLYNFGILRDRASGQVVSMAPVFDHNLSLSMSLMDYRQIMAGKPDPLLLDWDSLIASRTPVMGPMKLPPIHGQVMQDLLKDIHVPGFSEEDNRSVIEILSFRGEKLQESIRQQNRL</sequence>
<name>A0ABS2GK19_9FIRM</name>